<dbReference type="InterPro" id="IPR035516">
    <property type="entry name" value="Gyrase/topoIV_suA_C"/>
</dbReference>
<evidence type="ECO:0000256" key="1">
    <source>
        <dbReference type="ARBA" id="ARBA00000185"/>
    </source>
</evidence>
<dbReference type="Pfam" id="PF00521">
    <property type="entry name" value="DNA_topoisoIV"/>
    <property type="match status" value="1"/>
</dbReference>
<dbReference type="InterPro" id="IPR050220">
    <property type="entry name" value="Type_II_DNA_Topoisomerases"/>
</dbReference>
<dbReference type="PROSITE" id="PS52040">
    <property type="entry name" value="TOPO_IIA"/>
    <property type="match status" value="1"/>
</dbReference>
<sequence>MNSKEEIQQNNEQILSYPIDDIVAERFGRYAKYIILERALPDVRDGLKPVQRRILHAMNDLGLTNDKAYKKAARVVGEVIGKYHPHGDTAVYAAMCRMAQEWKVAWPLVQMHGNKGSIDGDNPAAMRYTEARLSLISELLLKDIKKNTISLIKNFDESETEPTVLPAYFPNLLVNGASGIAVGMATNIPPHNLQEVINAIVMRINNPQCNLSELMRVIKGPDFPTGGIIQGIKGIKEAYRSGKGRIAIRAKTHINNEGEIPQIIITEIPFEVIKQDLIKKIDDVKTLAKIHGIKEVRDETDRFGLRIVIDLVEDSKPQEILNYLFKNTNLQIYYNFNLVAIANKKPVQMSLINMLDFYINHQIDVVTKRSQYDLAQLERRLEIVNGLVIALSEVDKVIKIIRTSTDRMQAKLNLISAFNFTDIQAEAIVQLRLYRLTATDIQSLVLEKADIESKIIVLQEILNNENSLRQVIITELEQINSNFSGLRKSQIQGEISEITIDEKATLRQENVFVSISYDGWIKVISSKVFLQNLDYQDFGRKPNDVIIGGAMFNNFNNLLFFTNKGNYFLIPIFKLEENKWKDNGIHVNTLCKLEGNEKIISVAQVNSFEQPNVNIVVATRYGLIKRMPLLELATTRFNKTAKYVKLKENDSVISVNSTTGHDFIVISTRKGMTLKYLETKVPLLTKTATGVKALKINSEEDEVVGMACGNSNDIYAMLTSVGTIKRMLFNTIEQTSRTTKGNKVIKVPKSKSISIIKTFLSPATSFINILTKKEKWLVIKASDINLSKVNEGTGKVVADDIIAGGSNLVIDLKTDVIDADISSISENFDGKESNNGI</sequence>
<accession>A0ABM8BX76</accession>
<dbReference type="InterPro" id="IPR013758">
    <property type="entry name" value="Topo_IIA_A/C_ab"/>
</dbReference>
<evidence type="ECO:0000256" key="7">
    <source>
        <dbReference type="ARBA" id="ARBA00023235"/>
    </source>
</evidence>
<dbReference type="PANTHER" id="PTHR43493:SF9">
    <property type="entry name" value="DNA TOPOISOMERASE 4 SUBUNIT A"/>
    <property type="match status" value="1"/>
</dbReference>
<dbReference type="Gene3D" id="2.120.10.90">
    <property type="entry name" value="DNA gyrase/topoisomerase IV, subunit A, C-terminal"/>
    <property type="match status" value="1"/>
</dbReference>
<dbReference type="PANTHER" id="PTHR43493">
    <property type="entry name" value="DNA GYRASE/TOPOISOMERASE SUBUNIT A"/>
    <property type="match status" value="1"/>
</dbReference>
<comment type="catalytic activity">
    <reaction evidence="1 8">
        <text>ATP-dependent breakage, passage and rejoining of double-stranded DNA.</text>
        <dbReference type="EC" id="5.6.2.2"/>
    </reaction>
</comment>
<dbReference type="InterPro" id="IPR005741">
    <property type="entry name" value="TopoIV_A_Gpos"/>
</dbReference>
<evidence type="ECO:0000259" key="9">
    <source>
        <dbReference type="PROSITE" id="PS52040"/>
    </source>
</evidence>
<keyword evidence="5 8" id="KW-0238">DNA-binding</keyword>
<dbReference type="EC" id="5.6.2.2" evidence="2"/>
<dbReference type="CDD" id="cd00187">
    <property type="entry name" value="TOP4c"/>
    <property type="match status" value="1"/>
</dbReference>
<feature type="domain" description="Topo IIA-type catalytic" evidence="9">
    <location>
        <begin position="40"/>
        <end position="503"/>
    </location>
</feature>
<keyword evidence="3" id="KW-1003">Cell membrane</keyword>
<reference evidence="10 11" key="1">
    <citation type="journal article" date="2022" name="Front. Microbiol.">
        <title>Male-killing mechanisms vary between Spiroplasma species.</title>
        <authorList>
            <person name="Arai H."/>
            <person name="Inoue M."/>
            <person name="Kageyama D."/>
        </authorList>
    </citation>
    <scope>NUCLEOTIDE SEQUENCE [LARGE SCALE GENOMIC DNA]</scope>
    <source>
        <strain evidence="11">sHm</strain>
    </source>
</reference>
<evidence type="ECO:0000313" key="10">
    <source>
        <dbReference type="EMBL" id="BDT04478.1"/>
    </source>
</evidence>
<dbReference type="Proteomes" id="UP001163387">
    <property type="component" value="Chromosome"/>
</dbReference>
<evidence type="ECO:0000256" key="6">
    <source>
        <dbReference type="ARBA" id="ARBA00023136"/>
    </source>
</evidence>
<evidence type="ECO:0000256" key="2">
    <source>
        <dbReference type="ARBA" id="ARBA00012895"/>
    </source>
</evidence>
<dbReference type="InterPro" id="IPR002205">
    <property type="entry name" value="Topo_IIA_dom_A"/>
</dbReference>
<dbReference type="Gene3D" id="1.10.268.10">
    <property type="entry name" value="Topoisomerase, domain 3"/>
    <property type="match status" value="1"/>
</dbReference>
<evidence type="ECO:0000256" key="3">
    <source>
        <dbReference type="ARBA" id="ARBA00022475"/>
    </source>
</evidence>
<evidence type="ECO:0000256" key="5">
    <source>
        <dbReference type="ARBA" id="ARBA00023125"/>
    </source>
</evidence>
<evidence type="ECO:0000313" key="11">
    <source>
        <dbReference type="Proteomes" id="UP001163387"/>
    </source>
</evidence>
<keyword evidence="4 8" id="KW-0799">Topoisomerase</keyword>
<dbReference type="Gene3D" id="3.30.1360.40">
    <property type="match status" value="1"/>
</dbReference>
<evidence type="ECO:0000256" key="4">
    <source>
        <dbReference type="ARBA" id="ARBA00023029"/>
    </source>
</evidence>
<dbReference type="Gene3D" id="3.90.199.10">
    <property type="entry name" value="Topoisomerase II, domain 5"/>
    <property type="match status" value="1"/>
</dbReference>
<dbReference type="NCBIfam" id="TIGR01061">
    <property type="entry name" value="parC_Gpos"/>
    <property type="match status" value="1"/>
</dbReference>
<organism evidence="10 11">
    <name type="scientific">Spiroplasma ixodetis</name>
    <dbReference type="NCBI Taxonomy" id="2141"/>
    <lineage>
        <taxon>Bacteria</taxon>
        <taxon>Bacillati</taxon>
        <taxon>Mycoplasmatota</taxon>
        <taxon>Mollicutes</taxon>
        <taxon>Entomoplasmatales</taxon>
        <taxon>Spiroplasmataceae</taxon>
        <taxon>Spiroplasma</taxon>
    </lineage>
</organism>
<name>A0ABM8BX76_9MOLU</name>
<proteinExistence type="predicted"/>
<dbReference type="Pfam" id="PF03989">
    <property type="entry name" value="DNA_gyraseA_C"/>
    <property type="match status" value="4"/>
</dbReference>
<keyword evidence="11" id="KW-1185">Reference proteome</keyword>
<dbReference type="InterPro" id="IPR013760">
    <property type="entry name" value="Topo_IIA-like_dom_sf"/>
</dbReference>
<gene>
    <name evidence="10" type="primary">parC</name>
    <name evidence="10" type="ORF">SHM_21240</name>
</gene>
<protein>
    <recommendedName>
        <fullName evidence="2">DNA topoisomerase (ATP-hydrolyzing)</fullName>
        <ecNumber evidence="2">5.6.2.2</ecNumber>
    </recommendedName>
</protein>
<dbReference type="SMART" id="SM00434">
    <property type="entry name" value="TOP4c"/>
    <property type="match status" value="1"/>
</dbReference>
<keyword evidence="6" id="KW-0472">Membrane</keyword>
<dbReference type="NCBIfam" id="NF004044">
    <property type="entry name" value="PRK05561.1"/>
    <property type="match status" value="1"/>
</dbReference>
<feature type="active site" description="O-(5'-phospho-DNA)-tyrosine intermediate" evidence="8">
    <location>
        <position position="128"/>
    </location>
</feature>
<dbReference type="EMBL" id="AP026933">
    <property type="protein sequence ID" value="BDT04478.1"/>
    <property type="molecule type" value="Genomic_DNA"/>
</dbReference>
<dbReference type="SUPFAM" id="SSF101904">
    <property type="entry name" value="GyrA/ParC C-terminal domain-like"/>
    <property type="match status" value="1"/>
</dbReference>
<dbReference type="SUPFAM" id="SSF56719">
    <property type="entry name" value="Type II DNA topoisomerase"/>
    <property type="match status" value="1"/>
</dbReference>
<dbReference type="InterPro" id="IPR006691">
    <property type="entry name" value="GyrA/parC_rep"/>
</dbReference>
<dbReference type="InterPro" id="IPR013757">
    <property type="entry name" value="Topo_IIA_A_a_sf"/>
</dbReference>
<dbReference type="RefSeq" id="WP_281748245.1">
    <property type="nucleotide sequence ID" value="NZ_AP026933.1"/>
</dbReference>
<evidence type="ECO:0000256" key="8">
    <source>
        <dbReference type="PROSITE-ProRule" id="PRU01384"/>
    </source>
</evidence>
<keyword evidence="7 8" id="KW-0413">Isomerase</keyword>